<dbReference type="EMBL" id="AP019297">
    <property type="protein sequence ID" value="BBG92891.1"/>
    <property type="molecule type" value="Genomic_DNA"/>
</dbReference>
<dbReference type="InterPro" id="IPR027417">
    <property type="entry name" value="P-loop_NTPase"/>
</dbReference>
<evidence type="ECO:0000256" key="2">
    <source>
        <dbReference type="ARBA" id="ARBA00023134"/>
    </source>
</evidence>
<feature type="non-terminal residue" evidence="3">
    <location>
        <position position="1"/>
    </location>
</feature>
<evidence type="ECO:0000313" key="3">
    <source>
        <dbReference type="EMBL" id="BBG92891.1"/>
    </source>
</evidence>
<protein>
    <submittedName>
        <fullName evidence="3">Uncharacterized protein</fullName>
    </submittedName>
</protein>
<name>A0A4Y1QM61_PRUDU</name>
<proteinExistence type="predicted"/>
<dbReference type="Gene3D" id="3.40.50.300">
    <property type="entry name" value="P-loop containing nucleotide triphosphate hydrolases"/>
    <property type="match status" value="1"/>
</dbReference>
<organism evidence="3">
    <name type="scientific">Prunus dulcis</name>
    <name type="common">Almond</name>
    <name type="synonym">Amygdalus dulcis</name>
    <dbReference type="NCBI Taxonomy" id="3755"/>
    <lineage>
        <taxon>Eukaryota</taxon>
        <taxon>Viridiplantae</taxon>
        <taxon>Streptophyta</taxon>
        <taxon>Embryophyta</taxon>
        <taxon>Tracheophyta</taxon>
        <taxon>Spermatophyta</taxon>
        <taxon>Magnoliopsida</taxon>
        <taxon>eudicotyledons</taxon>
        <taxon>Gunneridae</taxon>
        <taxon>Pentapetalae</taxon>
        <taxon>rosids</taxon>
        <taxon>fabids</taxon>
        <taxon>Rosales</taxon>
        <taxon>Rosaceae</taxon>
        <taxon>Amygdaloideae</taxon>
        <taxon>Amygdaleae</taxon>
        <taxon>Prunus</taxon>
    </lineage>
</organism>
<gene>
    <name evidence="3" type="ORF">Prudu_000752</name>
</gene>
<dbReference type="InterPro" id="IPR006689">
    <property type="entry name" value="Small_GTPase_ARF/SAR"/>
</dbReference>
<reference evidence="3" key="1">
    <citation type="journal article" date="2019" name="Science">
        <title>Mutation of a bHLH transcription factor allowed almond domestication.</title>
        <authorList>
            <person name="Sanchez-Perez R."/>
            <person name="Pavan S."/>
            <person name="Mazzeo R."/>
            <person name="Moldovan C."/>
            <person name="Aiese Cigliano R."/>
            <person name="Del Cueto J."/>
            <person name="Ricciardi F."/>
            <person name="Lotti C."/>
            <person name="Ricciardi L."/>
            <person name="Dicenta F."/>
            <person name="Lopez-Marques R.L."/>
            <person name="Lindberg Moller B."/>
        </authorList>
    </citation>
    <scope>NUCLEOTIDE SEQUENCE</scope>
</reference>
<dbReference type="GO" id="GO:0003924">
    <property type="term" value="F:GTPase activity"/>
    <property type="evidence" value="ECO:0007669"/>
    <property type="project" value="InterPro"/>
</dbReference>
<keyword evidence="1" id="KW-0547">Nucleotide-binding</keyword>
<dbReference type="AlphaFoldDB" id="A0A4Y1QM61"/>
<keyword evidence="2" id="KW-0342">GTP-binding</keyword>
<accession>A0A4Y1QM61</accession>
<evidence type="ECO:0000256" key="1">
    <source>
        <dbReference type="ARBA" id="ARBA00022741"/>
    </source>
</evidence>
<dbReference type="GO" id="GO:0005525">
    <property type="term" value="F:GTP binding"/>
    <property type="evidence" value="ECO:0007669"/>
    <property type="project" value="UniProtKB-KW"/>
</dbReference>
<sequence>SPDRVSSNSHVSQFRFVFQRKLKARKEKKKKILISTPPHFLLVSQILNNSLQQALSPFSPGRYRVLRSRSDLRPLKGSNPVDLCSHSCAEGIQIATQTWAFCLLKCSLPCLGTRKLGSLSLDWTMLGKLLFSIGSRWGRLSPRSQFKNWNILLNQFFYLDAAIGFNVETVQYNNIKFQVWDLGMAIFPIPYLQLAQHDICYFAIILVSMNFKGNALYEFCADASNC</sequence>
<dbReference type="Pfam" id="PF00025">
    <property type="entry name" value="Arf"/>
    <property type="match status" value="1"/>
</dbReference>